<accession>A0A3Q7N731</accession>
<feature type="region of interest" description="Disordered" evidence="1">
    <location>
        <begin position="53"/>
        <end position="182"/>
    </location>
</feature>
<feature type="region of interest" description="Disordered" evidence="1">
    <location>
        <begin position="198"/>
        <end position="229"/>
    </location>
</feature>
<evidence type="ECO:0000256" key="1">
    <source>
        <dbReference type="SAM" id="MobiDB-lite"/>
    </source>
</evidence>
<dbReference type="AlphaFoldDB" id="A0A3Q7N731"/>
<name>A0A3Q7N731_CALUR</name>
<keyword evidence="2" id="KW-1185">Reference proteome</keyword>
<protein>
    <submittedName>
        <fullName evidence="3">Skin secretory protein xP2-like</fullName>
    </submittedName>
</protein>
<evidence type="ECO:0000313" key="3">
    <source>
        <dbReference type="RefSeq" id="XP_025715850.1"/>
    </source>
</evidence>
<feature type="compositionally biased region" description="Pro residues" evidence="1">
    <location>
        <begin position="153"/>
        <end position="182"/>
    </location>
</feature>
<evidence type="ECO:0000313" key="2">
    <source>
        <dbReference type="Proteomes" id="UP000286641"/>
    </source>
</evidence>
<proteinExistence type="predicted"/>
<dbReference type="Proteomes" id="UP000286641">
    <property type="component" value="Unplaced"/>
</dbReference>
<gene>
    <name evidence="3" type="primary">LOC112814507</name>
</gene>
<dbReference type="InParanoid" id="A0A3Q7N731"/>
<reference key="1">
    <citation type="submission" date="2019-01" db="UniProtKB">
        <authorList>
            <consortium name="RefSeq"/>
        </authorList>
    </citation>
    <scope>IDENTIFICATION</scope>
</reference>
<reference evidence="3" key="2">
    <citation type="submission" date="2025-08" db="UniProtKB">
        <authorList>
            <consortium name="RefSeq"/>
        </authorList>
    </citation>
    <scope>IDENTIFICATION</scope>
    <source>
        <tissue evidence="3">Blood</tissue>
    </source>
</reference>
<sequence length="256" mass="26814">MFTCCLPRSGGCRRKKVRPENAVSTRCPFRAPHRLWPFGRKEHKTMDEIGRRLADSRDISGTWGVTPQGSPGADVPRPKELEPAPTPSAALQGGVVPAETSAGDQEPAVELAVDPAPAHGEPDADQEGPAGEPVPGEPAPVPATVPTRASAPVPAPNCGPAPSPDPAPALDPDPSLPLPVPLSLPLTQIVPWFLPGENVRKRRSPGGKGDGTPVWEDSAQHPSQPAGAPITYCGQLNPSLLKGRPVSIIPYLQQNP</sequence>
<organism evidence="2 3">
    <name type="scientific">Callorhinus ursinus</name>
    <name type="common">Northern fur seal</name>
    <dbReference type="NCBI Taxonomy" id="34884"/>
    <lineage>
        <taxon>Eukaryota</taxon>
        <taxon>Metazoa</taxon>
        <taxon>Chordata</taxon>
        <taxon>Craniata</taxon>
        <taxon>Vertebrata</taxon>
        <taxon>Euteleostomi</taxon>
        <taxon>Mammalia</taxon>
        <taxon>Eutheria</taxon>
        <taxon>Laurasiatheria</taxon>
        <taxon>Carnivora</taxon>
        <taxon>Caniformia</taxon>
        <taxon>Pinnipedia</taxon>
        <taxon>Otariidae</taxon>
        <taxon>Callorhinus</taxon>
    </lineage>
</organism>
<dbReference type="RefSeq" id="XP_025715850.1">
    <property type="nucleotide sequence ID" value="XM_025860065.1"/>
</dbReference>